<evidence type="ECO:0000313" key="10">
    <source>
        <dbReference type="Proteomes" id="UP000320386"/>
    </source>
</evidence>
<sequence length="748" mass="83635" precursor="true">MFHRRLWLLFSAAFLVSLALMAQAARLSLGHLHEDRLDRAEQAMRTPKLVETRRGRILDRYGRVLAHDEPGWDVMVDYRVITGEWAFARGRVEARRDRDWWAEASSDQREARTLEHAQPYLEQVEMLWQTLADLGQWRPGDLTRADIEAEKNDIRRRVQKLAAHVWAVRQERRAERDGEAVSIAEVADAIAEQRQHYSVVRDVSERTRVQVEAFIAEAEVDPGLGVWKQVRMERPRQRRYPLETFTVEVDRQGMPGPLRSDQPLLIDAEGVGLHILGQLRRTYEEDEDARPFLVTLPDGSTATDLRGYLPGDRAGSFGIERTQEFWLRGARGRTVTHLDTGVEDRLSPVPGNDVKLTLDIDLQARVQALTHPDVGLLVRQPWHRSATETPEPKILSGAIVVLDIESSEILAAVTTPGMSIRSRREEPESVFRDAEYLPYLNRVVSRAYPSGSTLKPFVLVTAMDENVIGPEDTITCNGHLYPQHDDRFRCWIYKRYLMRHGPLDGAQALQHSCNIYFYTLGDDLGMERLVRGLRRFGLGSATSCGLTDEHPGDLPSDAMIPNMGKTDAILMGIGQGPVTWTPIQAAAAYATLARGGVAYHPTILRDPSPEDARGEDVDVPRSAIEEAMTGLKLVVEDKDGTGRFINVDGQRIKIHNVEGVSLWGKSGTADPGSVRWVDHNFDGKRDPGETYTLANDQDHAWFVGLAGSEGGPPVVAIAVVVEYAGSGSQVSGPIFNEVVRALRLEGYL</sequence>
<dbReference type="PANTHER" id="PTHR30627:SF6">
    <property type="entry name" value="BETA-LACTAMASE YBXI-RELATED"/>
    <property type="match status" value="1"/>
</dbReference>
<dbReference type="RefSeq" id="WP_145445832.1">
    <property type="nucleotide sequence ID" value="NZ_CP036280.1"/>
</dbReference>
<dbReference type="KEGG" id="mcad:Pan265_15210"/>
<dbReference type="Gene3D" id="3.40.710.10">
    <property type="entry name" value="DD-peptidase/beta-lactamase superfamily"/>
    <property type="match status" value="1"/>
</dbReference>
<comment type="catalytic activity">
    <reaction evidence="1">
        <text>a beta-lactam + H2O = a substituted beta-amino acid</text>
        <dbReference type="Rhea" id="RHEA:20401"/>
        <dbReference type="ChEBI" id="CHEBI:15377"/>
        <dbReference type="ChEBI" id="CHEBI:35627"/>
        <dbReference type="ChEBI" id="CHEBI:140347"/>
        <dbReference type="EC" id="3.5.2.6"/>
    </reaction>
</comment>
<evidence type="ECO:0000313" key="9">
    <source>
        <dbReference type="EMBL" id="QDU71669.1"/>
    </source>
</evidence>
<gene>
    <name evidence="9" type="primary">spoVD</name>
    <name evidence="9" type="ORF">Pan265_15210</name>
</gene>
<keyword evidence="5" id="KW-0378">Hydrolase</keyword>
<evidence type="ECO:0000256" key="7">
    <source>
        <dbReference type="SAM" id="SignalP"/>
    </source>
</evidence>
<reference evidence="9 10" key="1">
    <citation type="submission" date="2019-02" db="EMBL/GenBank/DDBJ databases">
        <title>Deep-cultivation of Planctomycetes and their phenomic and genomic characterization uncovers novel biology.</title>
        <authorList>
            <person name="Wiegand S."/>
            <person name="Jogler M."/>
            <person name="Boedeker C."/>
            <person name="Pinto D."/>
            <person name="Vollmers J."/>
            <person name="Rivas-Marin E."/>
            <person name="Kohn T."/>
            <person name="Peeters S.H."/>
            <person name="Heuer A."/>
            <person name="Rast P."/>
            <person name="Oberbeckmann S."/>
            <person name="Bunk B."/>
            <person name="Jeske O."/>
            <person name="Meyerdierks A."/>
            <person name="Storesund J.E."/>
            <person name="Kallscheuer N."/>
            <person name="Luecker S."/>
            <person name="Lage O.M."/>
            <person name="Pohl T."/>
            <person name="Merkel B.J."/>
            <person name="Hornburger P."/>
            <person name="Mueller R.-W."/>
            <person name="Bruemmer F."/>
            <person name="Labrenz M."/>
            <person name="Spormann A.M."/>
            <person name="Op den Camp H."/>
            <person name="Overmann J."/>
            <person name="Amann R."/>
            <person name="Jetten M.S.M."/>
            <person name="Mascher T."/>
            <person name="Medema M.H."/>
            <person name="Devos D.P."/>
            <person name="Kaster A.-K."/>
            <person name="Ovreas L."/>
            <person name="Rohde M."/>
            <person name="Galperin M.Y."/>
            <person name="Jogler C."/>
        </authorList>
    </citation>
    <scope>NUCLEOTIDE SEQUENCE [LARGE SCALE GENOMIC DNA]</scope>
    <source>
        <strain evidence="9 10">Pan265</strain>
    </source>
</reference>
<organism evidence="9 10">
    <name type="scientific">Mucisphaera calidilacus</name>
    <dbReference type="NCBI Taxonomy" id="2527982"/>
    <lineage>
        <taxon>Bacteria</taxon>
        <taxon>Pseudomonadati</taxon>
        <taxon>Planctomycetota</taxon>
        <taxon>Phycisphaerae</taxon>
        <taxon>Phycisphaerales</taxon>
        <taxon>Phycisphaeraceae</taxon>
        <taxon>Mucisphaera</taxon>
    </lineage>
</organism>
<feature type="domain" description="Penicillin-binding protein transpeptidase" evidence="8">
    <location>
        <begin position="397"/>
        <end position="739"/>
    </location>
</feature>
<evidence type="ECO:0000256" key="2">
    <source>
        <dbReference type="ARBA" id="ARBA00007898"/>
    </source>
</evidence>
<evidence type="ECO:0000256" key="3">
    <source>
        <dbReference type="ARBA" id="ARBA00012865"/>
    </source>
</evidence>
<dbReference type="EMBL" id="CP036280">
    <property type="protein sequence ID" value="QDU71669.1"/>
    <property type="molecule type" value="Genomic_DNA"/>
</dbReference>
<name>A0A518BXG1_9BACT</name>
<dbReference type="InterPro" id="IPR050515">
    <property type="entry name" value="Beta-lactam/transpept"/>
</dbReference>
<dbReference type="InterPro" id="IPR012338">
    <property type="entry name" value="Beta-lactam/transpept-like"/>
</dbReference>
<dbReference type="GO" id="GO:0008658">
    <property type="term" value="F:penicillin binding"/>
    <property type="evidence" value="ECO:0007669"/>
    <property type="project" value="InterPro"/>
</dbReference>
<keyword evidence="6" id="KW-0046">Antibiotic resistance</keyword>
<protein>
    <recommendedName>
        <fullName evidence="3">beta-lactamase</fullName>
        <ecNumber evidence="3">3.5.2.6</ecNumber>
    </recommendedName>
</protein>
<dbReference type="SUPFAM" id="SSF56601">
    <property type="entry name" value="beta-lactamase/transpeptidase-like"/>
    <property type="match status" value="1"/>
</dbReference>
<keyword evidence="10" id="KW-1185">Reference proteome</keyword>
<comment type="similarity">
    <text evidence="2">Belongs to the class-D beta-lactamase family.</text>
</comment>
<dbReference type="GO" id="GO:0071555">
    <property type="term" value="P:cell wall organization"/>
    <property type="evidence" value="ECO:0007669"/>
    <property type="project" value="TreeGrafter"/>
</dbReference>
<evidence type="ECO:0000256" key="4">
    <source>
        <dbReference type="ARBA" id="ARBA00022729"/>
    </source>
</evidence>
<proteinExistence type="inferred from homology"/>
<dbReference type="InterPro" id="IPR001460">
    <property type="entry name" value="PCN-bd_Tpept"/>
</dbReference>
<dbReference type="OrthoDB" id="9804124at2"/>
<dbReference type="Gene3D" id="3.90.1310.10">
    <property type="entry name" value="Penicillin-binding protein 2a (Domain 2)"/>
    <property type="match status" value="1"/>
</dbReference>
<feature type="signal peptide" evidence="7">
    <location>
        <begin position="1"/>
        <end position="24"/>
    </location>
</feature>
<dbReference type="GO" id="GO:0046677">
    <property type="term" value="P:response to antibiotic"/>
    <property type="evidence" value="ECO:0007669"/>
    <property type="project" value="UniProtKB-KW"/>
</dbReference>
<feature type="chain" id="PRO_5021782721" description="beta-lactamase" evidence="7">
    <location>
        <begin position="25"/>
        <end position="748"/>
    </location>
</feature>
<dbReference type="SUPFAM" id="SSF56519">
    <property type="entry name" value="Penicillin binding protein dimerisation domain"/>
    <property type="match status" value="1"/>
</dbReference>
<dbReference type="GO" id="GO:0005886">
    <property type="term" value="C:plasma membrane"/>
    <property type="evidence" value="ECO:0007669"/>
    <property type="project" value="TreeGrafter"/>
</dbReference>
<evidence type="ECO:0000259" key="8">
    <source>
        <dbReference type="Pfam" id="PF00905"/>
    </source>
</evidence>
<dbReference type="InterPro" id="IPR036138">
    <property type="entry name" value="PBP_dimer_sf"/>
</dbReference>
<evidence type="ECO:0000256" key="1">
    <source>
        <dbReference type="ARBA" id="ARBA00001526"/>
    </source>
</evidence>
<dbReference type="Proteomes" id="UP000320386">
    <property type="component" value="Chromosome"/>
</dbReference>
<dbReference type="AlphaFoldDB" id="A0A518BXG1"/>
<evidence type="ECO:0000256" key="6">
    <source>
        <dbReference type="ARBA" id="ARBA00023251"/>
    </source>
</evidence>
<evidence type="ECO:0000256" key="5">
    <source>
        <dbReference type="ARBA" id="ARBA00022801"/>
    </source>
</evidence>
<dbReference type="Pfam" id="PF00905">
    <property type="entry name" value="Transpeptidase"/>
    <property type="match status" value="1"/>
</dbReference>
<accession>A0A518BXG1</accession>
<dbReference type="EC" id="3.5.2.6" evidence="3"/>
<keyword evidence="4 7" id="KW-0732">Signal</keyword>
<dbReference type="PANTHER" id="PTHR30627">
    <property type="entry name" value="PEPTIDOGLYCAN D,D-TRANSPEPTIDASE"/>
    <property type="match status" value="1"/>
</dbReference>
<dbReference type="GO" id="GO:0008800">
    <property type="term" value="F:beta-lactamase activity"/>
    <property type="evidence" value="ECO:0007669"/>
    <property type="project" value="UniProtKB-EC"/>
</dbReference>